<dbReference type="Proteomes" id="UP001239111">
    <property type="component" value="Chromosome 1"/>
</dbReference>
<dbReference type="EMBL" id="CM056741">
    <property type="protein sequence ID" value="KAJ8683524.1"/>
    <property type="molecule type" value="Genomic_DNA"/>
</dbReference>
<accession>A0ACC2PLR2</accession>
<organism evidence="1 2">
    <name type="scientific">Eretmocerus hayati</name>
    <dbReference type="NCBI Taxonomy" id="131215"/>
    <lineage>
        <taxon>Eukaryota</taxon>
        <taxon>Metazoa</taxon>
        <taxon>Ecdysozoa</taxon>
        <taxon>Arthropoda</taxon>
        <taxon>Hexapoda</taxon>
        <taxon>Insecta</taxon>
        <taxon>Pterygota</taxon>
        <taxon>Neoptera</taxon>
        <taxon>Endopterygota</taxon>
        <taxon>Hymenoptera</taxon>
        <taxon>Apocrita</taxon>
        <taxon>Proctotrupomorpha</taxon>
        <taxon>Chalcidoidea</taxon>
        <taxon>Aphelinidae</taxon>
        <taxon>Aphelininae</taxon>
        <taxon>Eretmocerus</taxon>
    </lineage>
</organism>
<evidence type="ECO:0000313" key="2">
    <source>
        <dbReference type="Proteomes" id="UP001239111"/>
    </source>
</evidence>
<proteinExistence type="predicted"/>
<comment type="caution">
    <text evidence="1">The sequence shown here is derived from an EMBL/GenBank/DDBJ whole genome shotgun (WGS) entry which is preliminary data.</text>
</comment>
<feature type="non-terminal residue" evidence="1">
    <location>
        <position position="1"/>
    </location>
</feature>
<keyword evidence="2" id="KW-1185">Reference proteome</keyword>
<name>A0ACC2PLR2_9HYME</name>
<sequence>KMGSVHGEELPFVFGAPLVDGFGHFPRNYTRSEVALSENIIQYFANFARTGNPNPPEHTHNKAEAVLPISKEKNKFRTLVWEQYDPVHQKYLEIGMKPKIKNHYRAHQLSVWLRLVPELHRAGMEDVEPRHNLFRGYADPSLYDGFVRPDPLSRSFNVDELANARPRTSSSIKGNSTTEFAPPTTTDYSITTCVSLIQSTNIQNLHNASTDTLASLDAAGYAAYSTALSVTIAIGCSLLILNVLIFAGVYYQRDKTRLEVKSLQQQQMMNQQCGPRAYNELKQPPPAPPPPHSHYPGGGQVIVDVENEMMRRNVMKGVPPGETNVLLQQTQMTHTLPHPHHYQKQHQMQHSTLPRGTVLPDISTQQIQGPPNGSIHLTIPRAPPPPRAKSPPENQPLLQGCVQTTVSGRVQQSGMGELRV</sequence>
<protein>
    <submittedName>
        <fullName evidence="1">Uncharacterized protein</fullName>
    </submittedName>
</protein>
<reference evidence="1" key="1">
    <citation type="submission" date="2023-04" db="EMBL/GenBank/DDBJ databases">
        <title>A chromosome-level genome assembly of the parasitoid wasp Eretmocerus hayati.</title>
        <authorList>
            <person name="Zhong Y."/>
            <person name="Liu S."/>
            <person name="Liu Y."/>
        </authorList>
    </citation>
    <scope>NUCLEOTIDE SEQUENCE</scope>
    <source>
        <strain evidence="1">ZJU_SS_LIU_2023</strain>
    </source>
</reference>
<gene>
    <name evidence="1" type="ORF">QAD02_019316</name>
</gene>
<evidence type="ECO:0000313" key="1">
    <source>
        <dbReference type="EMBL" id="KAJ8683524.1"/>
    </source>
</evidence>